<organism evidence="1 2">
    <name type="scientific">Acetobacter oryzoeni</name>
    <dbReference type="NCBI Taxonomy" id="2500548"/>
    <lineage>
        <taxon>Bacteria</taxon>
        <taxon>Pseudomonadati</taxon>
        <taxon>Pseudomonadota</taxon>
        <taxon>Alphaproteobacteria</taxon>
        <taxon>Acetobacterales</taxon>
        <taxon>Acetobacteraceae</taxon>
        <taxon>Acetobacter</taxon>
    </lineage>
</organism>
<proteinExistence type="predicted"/>
<dbReference type="KEGG" id="aoy:EOV40_001745"/>
<dbReference type="EMBL" id="CP042808">
    <property type="protein sequence ID" value="QEE84524.1"/>
    <property type="molecule type" value="Genomic_DNA"/>
</dbReference>
<reference evidence="1 2" key="1">
    <citation type="submission" date="2019-08" db="EMBL/GenBank/DDBJ databases">
        <title>Acetobacter oryzioeni sp. nov., isolated from Korean rice wine vinegar.</title>
        <authorList>
            <person name="Baek J.H."/>
            <person name="Kim K.H."/>
            <person name="Jeon C.O."/>
            <person name="Han D.M."/>
        </authorList>
    </citation>
    <scope>NUCLEOTIDE SEQUENCE [LARGE SCALE GENOMIC DNA]</scope>
    <source>
        <strain evidence="1 2">B6</strain>
    </source>
</reference>
<protein>
    <recommendedName>
        <fullName evidence="3">Tail fiber protein</fullName>
    </recommendedName>
</protein>
<gene>
    <name evidence="1" type="ORF">EOV40_001745</name>
</gene>
<sequence>MPYDTNGTYKLPPVYLAEVGQTILIEQHNDPLEDIQCTLNQAPLRDGSVPISGNLSMGGNRITGLADGVNATDAATMEQALVLASTSQQTVSGPVTFSENLLIPSVTDWTQKQALPASDADARYMKLTDAPFVDANLRFQVINATVSYMTRVTWPQAFASDPVFITASVVGSGTYYPRFVYIDGPEASFGIFSVQDYPPAYDGADTGEKGRYVDYPIRILVGGYF</sequence>
<name>A0A5B9GH55_9PROT</name>
<dbReference type="AlphaFoldDB" id="A0A5B9GH55"/>
<dbReference type="RefSeq" id="WP_128104874.1">
    <property type="nucleotide sequence ID" value="NZ_CP042808.1"/>
</dbReference>
<evidence type="ECO:0008006" key="3">
    <source>
        <dbReference type="Google" id="ProtNLM"/>
    </source>
</evidence>
<evidence type="ECO:0000313" key="2">
    <source>
        <dbReference type="Proteomes" id="UP000287027"/>
    </source>
</evidence>
<accession>A0A5B9GH55</accession>
<evidence type="ECO:0000313" key="1">
    <source>
        <dbReference type="EMBL" id="QEE84524.1"/>
    </source>
</evidence>
<dbReference type="Proteomes" id="UP000287027">
    <property type="component" value="Chromosome"/>
</dbReference>
<keyword evidence="2" id="KW-1185">Reference proteome</keyword>